<accession>A0A2Z4QE57</accession>
<dbReference type="Proteomes" id="UP000251795">
    <property type="component" value="Segment"/>
</dbReference>
<sequence length="169" mass="19259">MIPELTHIFNVMMTSLKDIRSVDRLHLINKGAVRFHLKGKQFDVRGTFPMFSVHEVDSACLLYSKAAKEIETQLNGEPIEELEEVVNDEVFNDTLIAHVDSMDEQHVRAYNEECGGPDLDPINGQRTWLKTHFLHIGHNTPDLLETVLMMEGKERRDALAEAIKGTLCF</sequence>
<dbReference type="EMBL" id="MH248138">
    <property type="protein sequence ID" value="AWY08528.1"/>
    <property type="molecule type" value="Genomic_DNA"/>
</dbReference>
<organism evidence="1 2">
    <name type="scientific">Erwinia phage vB_EamM_Alexandra</name>
    <dbReference type="NCBI Taxonomy" id="2201424"/>
    <lineage>
        <taxon>Viruses</taxon>
        <taxon>Duplodnaviria</taxon>
        <taxon>Heunggongvirae</taxon>
        <taxon>Uroviricota</taxon>
        <taxon>Caudoviricetes</taxon>
        <taxon>Alexandravirus</taxon>
        <taxon>Alexandravirus alexandra</taxon>
    </lineage>
</organism>
<proteinExistence type="predicted"/>
<evidence type="ECO:0000313" key="1">
    <source>
        <dbReference type="EMBL" id="AWY08528.1"/>
    </source>
</evidence>
<reference evidence="1 2" key="1">
    <citation type="submission" date="2018-04" db="EMBL/GenBank/DDBJ databases">
        <authorList>
            <person name="Go L.Y."/>
            <person name="Mitchell J.A."/>
        </authorList>
    </citation>
    <scope>NUCLEOTIDE SEQUENCE [LARGE SCALE GENOMIC DNA]</scope>
</reference>
<name>A0A2Z4QE57_9CAUD</name>
<gene>
    <name evidence="1" type="ORF">Alexandra_271</name>
</gene>
<evidence type="ECO:0000313" key="2">
    <source>
        <dbReference type="Proteomes" id="UP000251795"/>
    </source>
</evidence>
<protein>
    <submittedName>
        <fullName evidence="1">Uncharacterized protein</fullName>
    </submittedName>
</protein>
<keyword evidence="2" id="KW-1185">Reference proteome</keyword>